<proteinExistence type="predicted"/>
<protein>
    <submittedName>
        <fullName evidence="4">Methyl-accepting chemotaxis protein (MCP) signaling protein</fullName>
    </submittedName>
</protein>
<evidence type="ECO:0000259" key="3">
    <source>
        <dbReference type="PROSITE" id="PS50111"/>
    </source>
</evidence>
<evidence type="ECO:0000256" key="2">
    <source>
        <dbReference type="PROSITE-ProRule" id="PRU00284"/>
    </source>
</evidence>
<dbReference type="SMART" id="SM00283">
    <property type="entry name" value="MA"/>
    <property type="match status" value="1"/>
</dbReference>
<evidence type="ECO:0000313" key="5">
    <source>
        <dbReference type="Proteomes" id="UP000245634"/>
    </source>
</evidence>
<accession>A0A316DAC0</accession>
<dbReference type="SUPFAM" id="SSF58104">
    <property type="entry name" value="Methyl-accepting chemotaxis protein (MCP) signaling domain"/>
    <property type="match status" value="1"/>
</dbReference>
<dbReference type="Gene3D" id="1.10.287.950">
    <property type="entry name" value="Methyl-accepting chemotaxis protein"/>
    <property type="match status" value="1"/>
</dbReference>
<dbReference type="PROSITE" id="PS50111">
    <property type="entry name" value="CHEMOTAXIS_TRANSDUC_2"/>
    <property type="match status" value="1"/>
</dbReference>
<sequence>MSERLTEILNSMEVLHQSVPEDACMILADTEKVLCCLPGKQLNLGVQAGMKSELFEGTVTHTALITGKRLQDERGPERFGVSYISTAIPILENGKVVGVFSTIVSNKKTDMLRRVANELSSSLHEVSASTADATTASHDVASRLGKASEVSTDLSKQIKNVSEILSFVQEISDQSHLLGLNAAIEAARAGEHGRGFSVVADEIRKMAERSKSAVIGIQSLLNSIQGSIVEIDDNIQQLASFTEEQSASMEEVQTSFEQIRQTSNGLVVAIKELDR</sequence>
<dbReference type="RefSeq" id="WP_170119340.1">
    <property type="nucleotide sequence ID" value="NZ_QGGL01000005.1"/>
</dbReference>
<evidence type="ECO:0000256" key="1">
    <source>
        <dbReference type="ARBA" id="ARBA00023224"/>
    </source>
</evidence>
<reference evidence="4 5" key="1">
    <citation type="submission" date="2018-05" db="EMBL/GenBank/DDBJ databases">
        <title>Genomic Encyclopedia of Type Strains, Phase IV (KMG-IV): sequencing the most valuable type-strain genomes for metagenomic binning, comparative biology and taxonomic classification.</title>
        <authorList>
            <person name="Goeker M."/>
        </authorList>
    </citation>
    <scope>NUCLEOTIDE SEQUENCE [LARGE SCALE GENOMIC DNA]</scope>
    <source>
        <strain evidence="4 5">DSM 18773</strain>
    </source>
</reference>
<evidence type="ECO:0000313" key="4">
    <source>
        <dbReference type="EMBL" id="PWK14445.1"/>
    </source>
</evidence>
<keyword evidence="5" id="KW-1185">Reference proteome</keyword>
<organism evidence="4 5">
    <name type="scientific">Tumebacillus permanentifrigoris</name>
    <dbReference type="NCBI Taxonomy" id="378543"/>
    <lineage>
        <taxon>Bacteria</taxon>
        <taxon>Bacillati</taxon>
        <taxon>Bacillota</taxon>
        <taxon>Bacilli</taxon>
        <taxon>Bacillales</taxon>
        <taxon>Alicyclobacillaceae</taxon>
        <taxon>Tumebacillus</taxon>
    </lineage>
</organism>
<dbReference type="EMBL" id="QGGL01000005">
    <property type="protein sequence ID" value="PWK14445.1"/>
    <property type="molecule type" value="Genomic_DNA"/>
</dbReference>
<dbReference type="PANTHER" id="PTHR32089">
    <property type="entry name" value="METHYL-ACCEPTING CHEMOTAXIS PROTEIN MCPB"/>
    <property type="match status" value="1"/>
</dbReference>
<keyword evidence="1 2" id="KW-0807">Transducer</keyword>
<dbReference type="Proteomes" id="UP000245634">
    <property type="component" value="Unassembled WGS sequence"/>
</dbReference>
<comment type="caution">
    <text evidence="4">The sequence shown here is derived from an EMBL/GenBank/DDBJ whole genome shotgun (WGS) entry which is preliminary data.</text>
</comment>
<dbReference type="AlphaFoldDB" id="A0A316DAC0"/>
<dbReference type="GO" id="GO:0007165">
    <property type="term" value="P:signal transduction"/>
    <property type="evidence" value="ECO:0007669"/>
    <property type="project" value="UniProtKB-KW"/>
</dbReference>
<feature type="domain" description="Methyl-accepting transducer" evidence="3">
    <location>
        <begin position="110"/>
        <end position="275"/>
    </location>
</feature>
<dbReference type="PANTHER" id="PTHR32089:SF112">
    <property type="entry name" value="LYSOZYME-LIKE PROTEIN-RELATED"/>
    <property type="match status" value="1"/>
</dbReference>
<gene>
    <name evidence="4" type="ORF">C7459_105203</name>
</gene>
<dbReference type="GO" id="GO:0016020">
    <property type="term" value="C:membrane"/>
    <property type="evidence" value="ECO:0007669"/>
    <property type="project" value="InterPro"/>
</dbReference>
<dbReference type="Pfam" id="PF00015">
    <property type="entry name" value="MCPsignal"/>
    <property type="match status" value="1"/>
</dbReference>
<dbReference type="InterPro" id="IPR004089">
    <property type="entry name" value="MCPsignal_dom"/>
</dbReference>
<name>A0A316DAC0_9BACL</name>